<evidence type="ECO:0000256" key="3">
    <source>
        <dbReference type="ARBA" id="ARBA00022737"/>
    </source>
</evidence>
<evidence type="ECO:0000256" key="7">
    <source>
        <dbReference type="SAM" id="SignalP"/>
    </source>
</evidence>
<dbReference type="PANTHER" id="PTHR23301">
    <property type="entry name" value="CHITIN BINDING PERITROPHIN-A"/>
    <property type="match status" value="1"/>
</dbReference>
<evidence type="ECO:0000256" key="4">
    <source>
        <dbReference type="ARBA" id="ARBA00023157"/>
    </source>
</evidence>
<keyword evidence="2 7" id="KW-0732">Signal</keyword>
<dbReference type="PROSITE" id="PS50940">
    <property type="entry name" value="CHIT_BIND_II"/>
    <property type="match status" value="1"/>
</dbReference>
<dbReference type="Pfam" id="PF01607">
    <property type="entry name" value="CBM_14"/>
    <property type="match status" value="1"/>
</dbReference>
<sequence length="398" mass="43310">MTVQTTMMTTRRSKCSTATSLLLLCAALLMTKSCGILAFSGDGATQLSEGQQAAALMEMTTLGEGSGWDLSSSTNEPEFTTEREELTTTGIEDVDTTTKSEEIETTASPNVPEPETTTAKADEPEAETTASPSEPEPETTASPNEPEPDTTASPSEPEPETTASPSQPEPETTTSPNEPEQPASTIAPTPPPVPVFECQAAGLFPHISGDCQRYYNCLNNPFLGQLQQLEMMCAPQLFFSPTSGRCMRDLSECPSDEYVCSTPGRFAGHDDTYYYNCVVSSMGGFHKYVVRCSTGQRFEPMLGGCWRYDWTLVGPGYENFESSDLAAIKRELKQFKAEDKLRKKAEKNQEKLARKQQKLEEKMAKKAAKDAAKKAAKENKPKSAESAESAQELASSEN</sequence>
<dbReference type="AlphaFoldDB" id="A0A0M4EP82"/>
<evidence type="ECO:0000256" key="2">
    <source>
        <dbReference type="ARBA" id="ARBA00022729"/>
    </source>
</evidence>
<dbReference type="OMA" id="HKFIVRC"/>
<keyword evidence="5" id="KW-0325">Glycoprotein</keyword>
<keyword evidence="10" id="KW-1185">Reference proteome</keyword>
<evidence type="ECO:0000313" key="9">
    <source>
        <dbReference type="EMBL" id="ALC50008.1"/>
    </source>
</evidence>
<dbReference type="STRING" id="30019.A0A0M4EP82"/>
<feature type="signal peptide" evidence="7">
    <location>
        <begin position="1"/>
        <end position="38"/>
    </location>
</feature>
<feature type="compositionally biased region" description="Low complexity" evidence="6">
    <location>
        <begin position="127"/>
        <end position="182"/>
    </location>
</feature>
<keyword evidence="4" id="KW-1015">Disulfide bond</keyword>
<evidence type="ECO:0000259" key="8">
    <source>
        <dbReference type="PROSITE" id="PS50940"/>
    </source>
</evidence>
<proteinExistence type="predicted"/>
<reference evidence="9 10" key="1">
    <citation type="submission" date="2015-08" db="EMBL/GenBank/DDBJ databases">
        <title>Ancestral chromatin configuration constrains chromatin evolution on differentiating sex chromosomes in Drosophila.</title>
        <authorList>
            <person name="Zhou Q."/>
            <person name="Bachtrog D."/>
        </authorList>
    </citation>
    <scope>NUCLEOTIDE SEQUENCE [LARGE SCALE GENOMIC DNA]</scope>
    <source>
        <tissue evidence="9">Whole larvae</tissue>
    </source>
</reference>
<feature type="compositionally biased region" description="Low complexity" evidence="6">
    <location>
        <begin position="386"/>
        <end position="398"/>
    </location>
</feature>
<dbReference type="Proteomes" id="UP000494163">
    <property type="component" value="Chromosome X"/>
</dbReference>
<dbReference type="GO" id="GO:0008061">
    <property type="term" value="F:chitin binding"/>
    <property type="evidence" value="ECO:0007669"/>
    <property type="project" value="UniProtKB-KW"/>
</dbReference>
<dbReference type="InterPro" id="IPR051940">
    <property type="entry name" value="Chitin_bind-dev_reg"/>
</dbReference>
<gene>
    <name evidence="9" type="ORF">Dbus_chrXg1864</name>
</gene>
<evidence type="ECO:0000313" key="10">
    <source>
        <dbReference type="Proteomes" id="UP000494163"/>
    </source>
</evidence>
<dbReference type="InterPro" id="IPR002557">
    <property type="entry name" value="Chitin-bd_dom"/>
</dbReference>
<dbReference type="Gene3D" id="2.170.140.10">
    <property type="entry name" value="Chitin binding domain"/>
    <property type="match status" value="1"/>
</dbReference>
<dbReference type="EMBL" id="CP012528">
    <property type="protein sequence ID" value="ALC50008.1"/>
    <property type="molecule type" value="Genomic_DNA"/>
</dbReference>
<evidence type="ECO:0000256" key="6">
    <source>
        <dbReference type="SAM" id="MobiDB-lite"/>
    </source>
</evidence>
<feature type="domain" description="Chitin-binding type-2" evidence="8">
    <location>
        <begin position="195"/>
        <end position="255"/>
    </location>
</feature>
<dbReference type="SMR" id="A0A0M4EP82"/>
<dbReference type="OrthoDB" id="6020543at2759"/>
<dbReference type="SUPFAM" id="SSF57625">
    <property type="entry name" value="Invertebrate chitin-binding proteins"/>
    <property type="match status" value="1"/>
</dbReference>
<dbReference type="PANTHER" id="PTHR23301:SF106">
    <property type="entry name" value="CHITIN-BINDING TYPE-2 DOMAIN-CONTAINING PROTEIN-RELATED"/>
    <property type="match status" value="1"/>
</dbReference>
<keyword evidence="3" id="KW-0677">Repeat</keyword>
<feature type="region of interest" description="Disordered" evidence="6">
    <location>
        <begin position="345"/>
        <end position="398"/>
    </location>
</feature>
<feature type="chain" id="PRO_5005793818" evidence="7">
    <location>
        <begin position="39"/>
        <end position="398"/>
    </location>
</feature>
<accession>A0A0M4EP82</accession>
<dbReference type="GO" id="GO:0005576">
    <property type="term" value="C:extracellular region"/>
    <property type="evidence" value="ECO:0007669"/>
    <property type="project" value="InterPro"/>
</dbReference>
<organism evidence="9 10">
    <name type="scientific">Drosophila busckii</name>
    <name type="common">Fruit fly</name>
    <dbReference type="NCBI Taxonomy" id="30019"/>
    <lineage>
        <taxon>Eukaryota</taxon>
        <taxon>Metazoa</taxon>
        <taxon>Ecdysozoa</taxon>
        <taxon>Arthropoda</taxon>
        <taxon>Hexapoda</taxon>
        <taxon>Insecta</taxon>
        <taxon>Pterygota</taxon>
        <taxon>Neoptera</taxon>
        <taxon>Endopterygota</taxon>
        <taxon>Diptera</taxon>
        <taxon>Brachycera</taxon>
        <taxon>Muscomorpha</taxon>
        <taxon>Ephydroidea</taxon>
        <taxon>Drosophilidae</taxon>
        <taxon>Drosophila</taxon>
    </lineage>
</organism>
<feature type="region of interest" description="Disordered" evidence="6">
    <location>
        <begin position="64"/>
        <end position="191"/>
    </location>
</feature>
<name>A0A0M4EP82_DROBS</name>
<evidence type="ECO:0000256" key="1">
    <source>
        <dbReference type="ARBA" id="ARBA00022669"/>
    </source>
</evidence>
<dbReference type="SMART" id="SM00494">
    <property type="entry name" value="ChtBD2"/>
    <property type="match status" value="1"/>
</dbReference>
<keyword evidence="1" id="KW-0147">Chitin-binding</keyword>
<dbReference type="InterPro" id="IPR036508">
    <property type="entry name" value="Chitin-bd_dom_sf"/>
</dbReference>
<evidence type="ECO:0000256" key="5">
    <source>
        <dbReference type="ARBA" id="ARBA00023180"/>
    </source>
</evidence>
<feature type="compositionally biased region" description="Polar residues" evidence="6">
    <location>
        <begin position="105"/>
        <end position="119"/>
    </location>
</feature>
<protein>
    <submittedName>
        <fullName evidence="9">Mur18B</fullName>
    </submittedName>
</protein>
<feature type="compositionally biased region" description="Basic and acidic residues" evidence="6">
    <location>
        <begin position="345"/>
        <end position="385"/>
    </location>
</feature>